<accession>A0A218VSJ9</accession>
<dbReference type="SUPFAM" id="SSF48264">
    <property type="entry name" value="Cytochrome P450"/>
    <property type="match status" value="1"/>
</dbReference>
<dbReference type="Gene3D" id="1.10.630.10">
    <property type="entry name" value="Cytochrome P450"/>
    <property type="match status" value="1"/>
</dbReference>
<dbReference type="Proteomes" id="UP000197138">
    <property type="component" value="Unassembled WGS sequence"/>
</dbReference>
<organism evidence="1 2">
    <name type="scientific">Punica granatum</name>
    <name type="common">Pomegranate</name>
    <dbReference type="NCBI Taxonomy" id="22663"/>
    <lineage>
        <taxon>Eukaryota</taxon>
        <taxon>Viridiplantae</taxon>
        <taxon>Streptophyta</taxon>
        <taxon>Embryophyta</taxon>
        <taxon>Tracheophyta</taxon>
        <taxon>Spermatophyta</taxon>
        <taxon>Magnoliopsida</taxon>
        <taxon>eudicotyledons</taxon>
        <taxon>Gunneridae</taxon>
        <taxon>Pentapetalae</taxon>
        <taxon>rosids</taxon>
        <taxon>malvids</taxon>
        <taxon>Myrtales</taxon>
        <taxon>Lythraceae</taxon>
        <taxon>Punica</taxon>
    </lineage>
</organism>
<dbReference type="GO" id="GO:0020037">
    <property type="term" value="F:heme binding"/>
    <property type="evidence" value="ECO:0007669"/>
    <property type="project" value="InterPro"/>
</dbReference>
<proteinExistence type="predicted"/>
<dbReference type="GO" id="GO:0005506">
    <property type="term" value="F:iron ion binding"/>
    <property type="evidence" value="ECO:0007669"/>
    <property type="project" value="InterPro"/>
</dbReference>
<sequence>MATNLRSGAAELNAGERRANLRGGARGRATASGQCDSSRGCVGIELQALLGCGLAIGRGWAGALELQLGTSRGLRAAQLRCAGPAVEDCGRGTELGQRESCRLVDDAGMELPVLLAARAVLLDELELAHTVVGRDSPERLVTDAEIKKHILADKTSDHFIKPPLNPLINLLQVGVSILEGHKWATCRRVVSPAFHFEELGTRFIDGNEMK</sequence>
<name>A0A218VSJ9_PUNGR</name>
<dbReference type="EMBL" id="MTKT01006103">
    <property type="protein sequence ID" value="OWM63313.1"/>
    <property type="molecule type" value="Genomic_DNA"/>
</dbReference>
<protein>
    <submittedName>
        <fullName evidence="1">Uncharacterized protein</fullName>
    </submittedName>
</protein>
<dbReference type="GO" id="GO:0004497">
    <property type="term" value="F:monooxygenase activity"/>
    <property type="evidence" value="ECO:0007669"/>
    <property type="project" value="InterPro"/>
</dbReference>
<evidence type="ECO:0000313" key="2">
    <source>
        <dbReference type="Proteomes" id="UP000197138"/>
    </source>
</evidence>
<comment type="caution">
    <text evidence="1">The sequence shown here is derived from an EMBL/GenBank/DDBJ whole genome shotgun (WGS) entry which is preliminary data.</text>
</comment>
<gene>
    <name evidence="1" type="ORF">CDL15_Pgr022058</name>
</gene>
<dbReference type="GO" id="GO:0016705">
    <property type="term" value="F:oxidoreductase activity, acting on paired donors, with incorporation or reduction of molecular oxygen"/>
    <property type="evidence" value="ECO:0007669"/>
    <property type="project" value="InterPro"/>
</dbReference>
<reference evidence="2" key="1">
    <citation type="journal article" date="2017" name="Plant J.">
        <title>The pomegranate (Punica granatum L.) genome and the genomics of punicalagin biosynthesis.</title>
        <authorList>
            <person name="Qin G."/>
            <person name="Xu C."/>
            <person name="Ming R."/>
            <person name="Tang H."/>
            <person name="Guyot R."/>
            <person name="Kramer E.M."/>
            <person name="Hu Y."/>
            <person name="Yi X."/>
            <person name="Qi Y."/>
            <person name="Xu X."/>
            <person name="Gao Z."/>
            <person name="Pan H."/>
            <person name="Jian J."/>
            <person name="Tian Y."/>
            <person name="Yue Z."/>
            <person name="Xu Y."/>
        </authorList>
    </citation>
    <scope>NUCLEOTIDE SEQUENCE [LARGE SCALE GENOMIC DNA]</scope>
    <source>
        <strain evidence="2">cv. Dabenzi</strain>
    </source>
</reference>
<evidence type="ECO:0000313" key="1">
    <source>
        <dbReference type="EMBL" id="OWM63313.1"/>
    </source>
</evidence>
<dbReference type="InterPro" id="IPR036396">
    <property type="entry name" value="Cyt_P450_sf"/>
</dbReference>
<dbReference type="AlphaFoldDB" id="A0A218VSJ9"/>